<dbReference type="AlphaFoldDB" id="A0A0R2SEJ4"/>
<dbReference type="InterPro" id="IPR001466">
    <property type="entry name" value="Beta-lactam-related"/>
</dbReference>
<feature type="domain" description="Beta-lactamase-related" evidence="1">
    <location>
        <begin position="101"/>
        <end position="377"/>
    </location>
</feature>
<dbReference type="InterPro" id="IPR050789">
    <property type="entry name" value="Diverse_Enzym_Activities"/>
</dbReference>
<comment type="caution">
    <text evidence="2">The sequence shown here is derived from an EMBL/GenBank/DDBJ whole genome shotgun (WGS) entry which is preliminary data.</text>
</comment>
<keyword evidence="2" id="KW-0378">Hydrolase</keyword>
<dbReference type="EMBL" id="LIBB01000257">
    <property type="protein sequence ID" value="KRO71011.1"/>
    <property type="molecule type" value="Genomic_DNA"/>
</dbReference>
<reference evidence="2 3" key="1">
    <citation type="submission" date="2015-10" db="EMBL/GenBank/DDBJ databases">
        <title>Metagenome-Assembled Genomes uncover a global brackish microbiome.</title>
        <authorList>
            <person name="Hugerth L.W."/>
            <person name="Larsson J."/>
            <person name="Alneberg J."/>
            <person name="Lindh M.V."/>
            <person name="Legrand C."/>
            <person name="Pinhassi J."/>
            <person name="Andersson A.F."/>
        </authorList>
    </citation>
    <scope>NUCLEOTIDE SEQUENCE [LARGE SCALE GENOMIC DNA]</scope>
    <source>
        <strain evidence="2">BACL4 MAG-120507-bin80</strain>
    </source>
</reference>
<dbReference type="Gene3D" id="3.40.710.10">
    <property type="entry name" value="DD-peptidase/beta-lactamase superfamily"/>
    <property type="match status" value="1"/>
</dbReference>
<dbReference type="PANTHER" id="PTHR43283">
    <property type="entry name" value="BETA-LACTAMASE-RELATED"/>
    <property type="match status" value="1"/>
</dbReference>
<proteinExistence type="predicted"/>
<dbReference type="Pfam" id="PF00144">
    <property type="entry name" value="Beta-lactamase"/>
    <property type="match status" value="1"/>
</dbReference>
<dbReference type="SUPFAM" id="SSF56601">
    <property type="entry name" value="beta-lactamase/transpeptidase-like"/>
    <property type="match status" value="1"/>
</dbReference>
<dbReference type="InterPro" id="IPR012338">
    <property type="entry name" value="Beta-lactam/transpept-like"/>
</dbReference>
<evidence type="ECO:0000313" key="2">
    <source>
        <dbReference type="EMBL" id="KRO71011.1"/>
    </source>
</evidence>
<dbReference type="PANTHER" id="PTHR43283:SF14">
    <property type="entry name" value="BLL8153 PROTEIN"/>
    <property type="match status" value="1"/>
</dbReference>
<organism evidence="2 3">
    <name type="scientific">OM182 bacterium BACL3 MAG-120507-bin80</name>
    <dbReference type="NCBI Taxonomy" id="1655577"/>
    <lineage>
        <taxon>Bacteria</taxon>
        <taxon>Pseudomonadati</taxon>
        <taxon>Pseudomonadota</taxon>
        <taxon>Gammaproteobacteria</taxon>
        <taxon>OMG group</taxon>
        <taxon>OM182 clade</taxon>
    </lineage>
</organism>
<name>A0A0R2SEJ4_9GAMM</name>
<dbReference type="GO" id="GO:0016787">
    <property type="term" value="F:hydrolase activity"/>
    <property type="evidence" value="ECO:0007669"/>
    <property type="project" value="UniProtKB-KW"/>
</dbReference>
<dbReference type="Proteomes" id="UP000051934">
    <property type="component" value="Unassembled WGS sequence"/>
</dbReference>
<sequence length="403" mass="44505">MKKILLVTLGSLFALIGVAYIVFKPNLGRLGMAATLFTGVEQYENFAKIKDLYPTTLLTAASTPYDFPSGEPLELPDRFSFEGKDFSVDDFLALTDTSALLVIQEGSVCFEEYFLTGGRDVNWLSMSVAKSFTSTLVGIAYDEGLINSLDDPITAYVPELAGSAYDGVAIVDILEMSSGAAWDEDYADPDSDVMRMGMIMGIGGSLDKFTADIKPERAPGTYNRYNSADTQALGMLVSRATGRSLTQYMQEKLWEPLGTESDAYWIIDDFDVEMAFAGLNATARDYAKIGELFRNKGSWFGKQIVSEDWVTNATHSSKAHLLPGENPASDYPMGYGYQWWLMDGDEGEYSAIGVYNQFIYVNPTKDLVIVKLSAFSDYATVETEEGYREFQTIELFRAIGNGL</sequence>
<gene>
    <name evidence="2" type="ORF">ABR69_04525</name>
</gene>
<protein>
    <submittedName>
        <fullName evidence="2">Serine hydrolase</fullName>
    </submittedName>
</protein>
<evidence type="ECO:0000313" key="3">
    <source>
        <dbReference type="Proteomes" id="UP000051934"/>
    </source>
</evidence>
<accession>A0A0R2SEJ4</accession>
<evidence type="ECO:0000259" key="1">
    <source>
        <dbReference type="Pfam" id="PF00144"/>
    </source>
</evidence>